<sequence>MDRQEGCKGCSESVQVSPEKLQRLVEIATRGRETASEEVYRRRIGQCEQCPGLQYGTTCQYCGCLVEVKTRLLESACPYPFAPKWN</sequence>
<dbReference type="RefSeq" id="WP_076173561.1">
    <property type="nucleotide sequence ID" value="NZ_MRTP01000009.1"/>
</dbReference>
<dbReference type="Proteomes" id="UP000187172">
    <property type="component" value="Unassembled WGS sequence"/>
</dbReference>
<dbReference type="AlphaFoldDB" id="A0A1R1EIB8"/>
<comment type="caution">
    <text evidence="1">The sequence shown here is derived from an EMBL/GenBank/DDBJ whole genome shotgun (WGS) entry which is preliminary data.</text>
</comment>
<evidence type="ECO:0000313" key="1">
    <source>
        <dbReference type="EMBL" id="OMF51561.1"/>
    </source>
</evidence>
<name>A0A1R1EIB8_9BACL</name>
<evidence type="ECO:0000313" key="2">
    <source>
        <dbReference type="Proteomes" id="UP000187172"/>
    </source>
</evidence>
<gene>
    <name evidence="1" type="ORF">BK138_25190</name>
</gene>
<dbReference type="Pfam" id="PF19668">
    <property type="entry name" value="DUF6171"/>
    <property type="match status" value="1"/>
</dbReference>
<protein>
    <submittedName>
        <fullName evidence="1">Uncharacterized protein</fullName>
    </submittedName>
</protein>
<dbReference type="EMBL" id="MRTP01000009">
    <property type="protein sequence ID" value="OMF51561.1"/>
    <property type="molecule type" value="Genomic_DNA"/>
</dbReference>
<reference evidence="1 2" key="1">
    <citation type="submission" date="2016-11" db="EMBL/GenBank/DDBJ databases">
        <title>Paenibacillus species isolates.</title>
        <authorList>
            <person name="Beno S.M."/>
        </authorList>
    </citation>
    <scope>NUCLEOTIDE SEQUENCE [LARGE SCALE GENOMIC DNA]</scope>
    <source>
        <strain evidence="1 2">FSL R5-0378</strain>
    </source>
</reference>
<proteinExistence type="predicted"/>
<accession>A0A1R1EIB8</accession>
<dbReference type="STRING" id="297318.BK138_25190"/>
<organism evidence="1 2">
    <name type="scientific">Paenibacillus rhizosphaerae</name>
    <dbReference type="NCBI Taxonomy" id="297318"/>
    <lineage>
        <taxon>Bacteria</taxon>
        <taxon>Bacillati</taxon>
        <taxon>Bacillota</taxon>
        <taxon>Bacilli</taxon>
        <taxon>Bacillales</taxon>
        <taxon>Paenibacillaceae</taxon>
        <taxon>Paenibacillus</taxon>
    </lineage>
</organism>
<keyword evidence="2" id="KW-1185">Reference proteome</keyword>
<dbReference type="InterPro" id="IPR046169">
    <property type="entry name" value="DUF6171"/>
</dbReference>